<dbReference type="EMBL" id="ML769983">
    <property type="protein sequence ID" value="KAE9385456.1"/>
    <property type="molecule type" value="Genomic_DNA"/>
</dbReference>
<dbReference type="AlphaFoldDB" id="A0A6A4GIS1"/>
<accession>A0A6A4GIS1</accession>
<name>A0A6A4GIS1_9AGAR</name>
<dbReference type="Proteomes" id="UP000799118">
    <property type="component" value="Unassembled WGS sequence"/>
</dbReference>
<dbReference type="OrthoDB" id="3249359at2759"/>
<keyword evidence="2" id="KW-1185">Reference proteome</keyword>
<proteinExistence type="predicted"/>
<gene>
    <name evidence="1" type="ORF">BT96DRAFT_982037</name>
</gene>
<sequence>MDRVRRSARVSSILRITSPKQLDIPALHEEAKKCFDNLFPKDAQELARFKCEHAEEAMALALQNDIHRHNQTHPRTIHPNSSDRFTPLLFTPPPTSHMNCTDALAEHWMSMVISPAIDNSAMGKPLQTLESMKGVDWVGLGLCEACAKDKIDEWTEEQAAVWETYGWSGFLIRNKML</sequence>
<organism evidence="1 2">
    <name type="scientific">Gymnopus androsaceus JB14</name>
    <dbReference type="NCBI Taxonomy" id="1447944"/>
    <lineage>
        <taxon>Eukaryota</taxon>
        <taxon>Fungi</taxon>
        <taxon>Dikarya</taxon>
        <taxon>Basidiomycota</taxon>
        <taxon>Agaricomycotina</taxon>
        <taxon>Agaricomycetes</taxon>
        <taxon>Agaricomycetidae</taxon>
        <taxon>Agaricales</taxon>
        <taxon>Marasmiineae</taxon>
        <taxon>Omphalotaceae</taxon>
        <taxon>Gymnopus</taxon>
    </lineage>
</organism>
<evidence type="ECO:0000313" key="1">
    <source>
        <dbReference type="EMBL" id="KAE9385456.1"/>
    </source>
</evidence>
<reference evidence="1" key="1">
    <citation type="journal article" date="2019" name="Environ. Microbiol.">
        <title>Fungal ecological strategies reflected in gene transcription - a case study of two litter decomposers.</title>
        <authorList>
            <person name="Barbi F."/>
            <person name="Kohler A."/>
            <person name="Barry K."/>
            <person name="Baskaran P."/>
            <person name="Daum C."/>
            <person name="Fauchery L."/>
            <person name="Ihrmark K."/>
            <person name="Kuo A."/>
            <person name="LaButti K."/>
            <person name="Lipzen A."/>
            <person name="Morin E."/>
            <person name="Grigoriev I.V."/>
            <person name="Henrissat B."/>
            <person name="Lindahl B."/>
            <person name="Martin F."/>
        </authorList>
    </citation>
    <scope>NUCLEOTIDE SEQUENCE</scope>
    <source>
        <strain evidence="1">JB14</strain>
    </source>
</reference>
<evidence type="ECO:0000313" key="2">
    <source>
        <dbReference type="Proteomes" id="UP000799118"/>
    </source>
</evidence>
<protein>
    <submittedName>
        <fullName evidence="1">Uncharacterized protein</fullName>
    </submittedName>
</protein>